<reference evidence="1" key="1">
    <citation type="submission" date="2022-06" db="EMBL/GenBank/DDBJ databases">
        <authorList>
            <person name="Legras J.-L."/>
            <person name="Devillers H."/>
            <person name="Grondin C."/>
        </authorList>
    </citation>
    <scope>NUCLEOTIDE SEQUENCE</scope>
    <source>
        <strain evidence="1">CLIB 1444</strain>
    </source>
</reference>
<dbReference type="EMBL" id="CALSDN010000009">
    <property type="protein sequence ID" value="CAH6722333.1"/>
    <property type="molecule type" value="Genomic_DNA"/>
</dbReference>
<keyword evidence="2" id="KW-1185">Reference proteome</keyword>
<gene>
    <name evidence="1" type="ORF">CLIB1444_09S01266</name>
</gene>
<evidence type="ECO:0000313" key="2">
    <source>
        <dbReference type="Proteomes" id="UP001152531"/>
    </source>
</evidence>
<dbReference type="Proteomes" id="UP001152531">
    <property type="component" value="Unassembled WGS sequence"/>
</dbReference>
<comment type="caution">
    <text evidence="1">The sequence shown here is derived from an EMBL/GenBank/DDBJ whole genome shotgun (WGS) entry which is preliminary data.</text>
</comment>
<proteinExistence type="predicted"/>
<evidence type="ECO:0000313" key="1">
    <source>
        <dbReference type="EMBL" id="CAH6722333.1"/>
    </source>
</evidence>
<sequence>MPRRGGGGRGNKKSHGARFRISNSKKRKSKGASNNHRAPQDFHQLEDFSGLPDVSLGKMSLAKMSKRPGRLMNEVKFTSDNHDKTMMGPLRKRPIEFVKAKEVYDPNEELRKKLEEVKFSPEPEVMEPRQVTDEDKGLDEQPLRNALEEREISTKNEGIEVNEDVQGEVKQKSVEPVEFSIDETGDEDLKVEVRSNPTPGPNVETTSVAIGKVLLKTHYEDGEMVTDLMSQSKLNSLKPGFVNESSYISSSDDFDEDDPLGYQDYMSQMIKQLREDTDEYESDTNFDIMASDTDDEPIPLKASSNKVEKQQEPVSEAKEETPEYGFLEEDYEFDVSKISISNIRYGVKNQYYIVCPELTGTGDSIWIDEDEVVDYILENGVRENRLSSFFKFMTKGLVDNSESEESEVYVSDSEMDDEEESEEEEEEEDMDSDDNDLAQLISFSQNHHFDMNMTMDTETSSLRTKGKGKKKRLDLEKFDMDNELRQSLQDQYQTQREAKKLRKLRKHDQMVEDGLNSNDLLIKYPYTLHIKDIRNEMLAFLHDSLRSTLNFPPLDPHGNKTIGKMADCYNFKSKRVGGNGLKSFMQVVKTKRTFNYLPNEHRAIAITKQRPVFHRVDVQRPKDEYLETDGNKEKDRKRQRGKSSNANVKEGDIVGDKAPEIPSSNIGRQLLEKMGWSKGEGLGLGKRGIHEIIQAKVKTSKLGLK</sequence>
<name>A0ACA9YBT4_9ASCO</name>
<organism evidence="1 2">
    <name type="scientific">[Candida] jaroonii</name>
    <dbReference type="NCBI Taxonomy" id="467808"/>
    <lineage>
        <taxon>Eukaryota</taxon>
        <taxon>Fungi</taxon>
        <taxon>Dikarya</taxon>
        <taxon>Ascomycota</taxon>
        <taxon>Saccharomycotina</taxon>
        <taxon>Pichiomycetes</taxon>
        <taxon>Debaryomycetaceae</taxon>
        <taxon>Yamadazyma</taxon>
    </lineage>
</organism>
<accession>A0ACA9YBT4</accession>
<protein>
    <submittedName>
        <fullName evidence="1">Protein Sqs1p</fullName>
    </submittedName>
</protein>